<comment type="similarity">
    <text evidence="1">Belongs to the WEB family.</text>
</comment>
<feature type="region of interest" description="Disordered" evidence="4">
    <location>
        <begin position="397"/>
        <end position="425"/>
    </location>
</feature>
<dbReference type="GO" id="GO:0009904">
    <property type="term" value="P:chloroplast accumulation movement"/>
    <property type="evidence" value="ECO:0007669"/>
    <property type="project" value="TreeGrafter"/>
</dbReference>
<keyword evidence="6" id="KW-1185">Reference proteome</keyword>
<evidence type="ECO:0000256" key="2">
    <source>
        <dbReference type="ARBA" id="ARBA00023054"/>
    </source>
</evidence>
<proteinExistence type="inferred from homology"/>
<sequence length="585" mass="65689">MNNPRKVGGSSPRGEVGEIDTRAPFQSVKAAVSLFGEVAINRDRFSVKRRSSENVFEKETQLILAQKELNKLKKQVDNAEATKKKALADLENAKVTLQSLTIKLANVRESKQSAMEAAKAVRNKSKRFEKTLSIKAVGYEAWKRELEHARKEYARTITEIDSSKQELTKIRQDFDAAREAKLAAFQAAAEARRSVKLNSERISELSNEIANMKASIEQLKLASEESQEDHAQDTGEREVHDDYYKTAKEETQKRLESLKNEYDPELIQSLEAKLAETSAEIEALQEQVKKVHASKMGSMSLLTSELKESAKTLQDVAEERNSLGKLVFSLRTELKQLKKEQEEVKEKEQGAEALAANLTSELQGAMGLEMPEPCTLEDLEANIFYVQTAKIQKLESETEDARREAEEMRKKAQELKQEAEKSRATAEETKNKVELVLIEAKEAKAAELRALKEIKILSEVGRVSTTKFTGNITISNEEFESLRGKVKECEDLIEKKEAAVIEELQGIYARTNEANRKVEANLKAIEETKAATEVALWSAEMATSAKIAIENELRRCLQQEKMVVPNASFQILDHPDNSSTPISTI</sequence>
<comment type="caution">
    <text evidence="5">The sequence shown here is derived from an EMBL/GenBank/DDBJ whole genome shotgun (WGS) entry which is preliminary data.</text>
</comment>
<organism evidence="5 6">
    <name type="scientific">Clitoria ternatea</name>
    <name type="common">Butterfly pea</name>
    <dbReference type="NCBI Taxonomy" id="43366"/>
    <lineage>
        <taxon>Eukaryota</taxon>
        <taxon>Viridiplantae</taxon>
        <taxon>Streptophyta</taxon>
        <taxon>Embryophyta</taxon>
        <taxon>Tracheophyta</taxon>
        <taxon>Spermatophyta</taxon>
        <taxon>Magnoliopsida</taxon>
        <taxon>eudicotyledons</taxon>
        <taxon>Gunneridae</taxon>
        <taxon>Pentapetalae</taxon>
        <taxon>rosids</taxon>
        <taxon>fabids</taxon>
        <taxon>Fabales</taxon>
        <taxon>Fabaceae</taxon>
        <taxon>Papilionoideae</taxon>
        <taxon>50 kb inversion clade</taxon>
        <taxon>NPAAA clade</taxon>
        <taxon>indigoferoid/millettioid clade</taxon>
        <taxon>Phaseoleae</taxon>
        <taxon>Clitoria</taxon>
    </lineage>
</organism>
<feature type="coiled-coil region" evidence="3">
    <location>
        <begin position="267"/>
        <end position="294"/>
    </location>
</feature>
<feature type="compositionally biased region" description="Basic and acidic residues" evidence="4">
    <location>
        <begin position="228"/>
        <end position="241"/>
    </location>
</feature>
<dbReference type="EMBL" id="JAYKXN010000008">
    <property type="protein sequence ID" value="KAK7262065.1"/>
    <property type="molecule type" value="Genomic_DNA"/>
</dbReference>
<protein>
    <recommendedName>
        <fullName evidence="7">WEB family protein</fullName>
    </recommendedName>
</protein>
<keyword evidence="2 3" id="KW-0175">Coiled coil</keyword>
<evidence type="ECO:0000256" key="4">
    <source>
        <dbReference type="SAM" id="MobiDB-lite"/>
    </source>
</evidence>
<feature type="region of interest" description="Disordered" evidence="4">
    <location>
        <begin position="222"/>
        <end position="241"/>
    </location>
</feature>
<dbReference type="Proteomes" id="UP001359559">
    <property type="component" value="Unassembled WGS sequence"/>
</dbReference>
<dbReference type="Pfam" id="PF05701">
    <property type="entry name" value="WEMBL"/>
    <property type="match status" value="1"/>
</dbReference>
<accession>A0AAN9EVL7</accession>
<evidence type="ECO:0000256" key="3">
    <source>
        <dbReference type="SAM" id="Coils"/>
    </source>
</evidence>
<gene>
    <name evidence="5" type="ORF">RJT34_29625</name>
</gene>
<reference evidence="5 6" key="1">
    <citation type="submission" date="2024-01" db="EMBL/GenBank/DDBJ databases">
        <title>The genomes of 5 underutilized Papilionoideae crops provide insights into root nodulation and disease resistance.</title>
        <authorList>
            <person name="Yuan L."/>
        </authorList>
    </citation>
    <scope>NUCLEOTIDE SEQUENCE [LARGE SCALE GENOMIC DNA]</scope>
    <source>
        <strain evidence="5">LY-2023</strain>
        <tissue evidence="5">Leaf</tissue>
    </source>
</reference>
<name>A0AAN9EVL7_CLITE</name>
<evidence type="ECO:0008006" key="7">
    <source>
        <dbReference type="Google" id="ProtNLM"/>
    </source>
</evidence>
<evidence type="ECO:0000256" key="1">
    <source>
        <dbReference type="ARBA" id="ARBA00005485"/>
    </source>
</evidence>
<feature type="coiled-coil region" evidence="3">
    <location>
        <begin position="479"/>
        <end position="535"/>
    </location>
</feature>
<evidence type="ECO:0000313" key="6">
    <source>
        <dbReference type="Proteomes" id="UP001359559"/>
    </source>
</evidence>
<dbReference type="GO" id="GO:0009903">
    <property type="term" value="P:chloroplast avoidance movement"/>
    <property type="evidence" value="ECO:0007669"/>
    <property type="project" value="TreeGrafter"/>
</dbReference>
<feature type="region of interest" description="Disordered" evidence="4">
    <location>
        <begin position="1"/>
        <end position="20"/>
    </location>
</feature>
<dbReference type="PANTHER" id="PTHR32054">
    <property type="entry name" value="HEAVY CHAIN, PUTATIVE, EXPRESSED-RELATED-RELATED"/>
    <property type="match status" value="1"/>
</dbReference>
<dbReference type="PANTHER" id="PTHR32054:SF33">
    <property type="entry name" value="WEB FAMILY PLANT PROTEIN"/>
    <property type="match status" value="1"/>
</dbReference>
<feature type="coiled-coil region" evidence="3">
    <location>
        <begin position="327"/>
        <end position="357"/>
    </location>
</feature>
<evidence type="ECO:0000313" key="5">
    <source>
        <dbReference type="EMBL" id="KAK7262065.1"/>
    </source>
</evidence>
<dbReference type="InterPro" id="IPR008545">
    <property type="entry name" value="Web"/>
</dbReference>
<dbReference type="GO" id="GO:0005829">
    <property type="term" value="C:cytosol"/>
    <property type="evidence" value="ECO:0007669"/>
    <property type="project" value="TreeGrafter"/>
</dbReference>
<dbReference type="AlphaFoldDB" id="A0AAN9EVL7"/>